<keyword evidence="2 5" id="KW-0808">Transferase</keyword>
<evidence type="ECO:0000259" key="6">
    <source>
        <dbReference type="PROSITE" id="PS50970"/>
    </source>
</evidence>
<evidence type="ECO:0000256" key="4">
    <source>
        <dbReference type="ARBA" id="ARBA00022833"/>
    </source>
</evidence>
<keyword evidence="4 5" id="KW-0862">Zinc</keyword>
<comment type="caution">
    <text evidence="7">The sequence shown here is derived from an EMBL/GenBank/DDBJ whole genome shotgun (WGS) entry which is preliminary data.</text>
</comment>
<dbReference type="InterPro" id="IPR036589">
    <property type="entry name" value="HCY_dom_sf"/>
</dbReference>
<evidence type="ECO:0000313" key="8">
    <source>
        <dbReference type="Proteomes" id="UP001165065"/>
    </source>
</evidence>
<feature type="binding site" evidence="5">
    <location>
        <position position="294"/>
    </location>
    <ligand>
        <name>Zn(2+)</name>
        <dbReference type="ChEBI" id="CHEBI:29105"/>
    </ligand>
</feature>
<dbReference type="GO" id="GO:0033528">
    <property type="term" value="P:S-methylmethionine cycle"/>
    <property type="evidence" value="ECO:0007669"/>
    <property type="project" value="TreeGrafter"/>
</dbReference>
<dbReference type="Gene3D" id="3.20.20.330">
    <property type="entry name" value="Homocysteine-binding-like domain"/>
    <property type="match status" value="1"/>
</dbReference>
<protein>
    <recommendedName>
        <fullName evidence="6">Hcy-binding domain-containing protein</fullName>
    </recommendedName>
</protein>
<gene>
    <name evidence="7" type="ORF">TrCOL_g11856</name>
</gene>
<evidence type="ECO:0000313" key="7">
    <source>
        <dbReference type="EMBL" id="GMI33782.1"/>
    </source>
</evidence>
<dbReference type="OrthoDB" id="261426at2759"/>
<evidence type="ECO:0000256" key="5">
    <source>
        <dbReference type="PROSITE-ProRule" id="PRU00333"/>
    </source>
</evidence>
<sequence length="312" mass="33978">MPQTLLVDGGLSTQLESQGVDLTQHPQLWTAGLLLSDDGRKQLSTAHTHFIEAGSDIILTASYQVSPDVNQVCADFSVSLALAARDRIKGSSAKVYVSLGPWGATQADGSEYSGQYAEHVTRGFLKDWHTRRLELLLKNNWNNVDGLAFETIPSMLELRAIMEVLGNQAKPAWTTFSSPDGVHLCDGTPIVDAFALCDELTKADDYDRYFGLNCVHPDTINPFLDAILPLATVSRGSMAGITVYPNNGGTWDADERCWKDAAGGEAEGEGFSLLAREWRERVEAVGLSFMCGGCCSTDAKTIRKLKESLKNE</sequence>
<organism evidence="7 8">
    <name type="scientific">Triparma columacea</name>
    <dbReference type="NCBI Taxonomy" id="722753"/>
    <lineage>
        <taxon>Eukaryota</taxon>
        <taxon>Sar</taxon>
        <taxon>Stramenopiles</taxon>
        <taxon>Ochrophyta</taxon>
        <taxon>Bolidophyceae</taxon>
        <taxon>Parmales</taxon>
        <taxon>Triparmaceae</taxon>
        <taxon>Triparma</taxon>
    </lineage>
</organism>
<dbReference type="GO" id="GO:0032259">
    <property type="term" value="P:methylation"/>
    <property type="evidence" value="ECO:0007669"/>
    <property type="project" value="UniProtKB-KW"/>
</dbReference>
<dbReference type="Proteomes" id="UP001165065">
    <property type="component" value="Unassembled WGS sequence"/>
</dbReference>
<dbReference type="InterPro" id="IPR003726">
    <property type="entry name" value="HCY_dom"/>
</dbReference>
<dbReference type="Pfam" id="PF02574">
    <property type="entry name" value="S-methyl_trans"/>
    <property type="match status" value="1"/>
</dbReference>
<dbReference type="EMBL" id="BRYA01000832">
    <property type="protein sequence ID" value="GMI33782.1"/>
    <property type="molecule type" value="Genomic_DNA"/>
</dbReference>
<dbReference type="AlphaFoldDB" id="A0A9W7G333"/>
<dbReference type="InterPro" id="IPR051486">
    <property type="entry name" value="Hcy_S-methyltransferase"/>
</dbReference>
<evidence type="ECO:0000256" key="2">
    <source>
        <dbReference type="ARBA" id="ARBA00022679"/>
    </source>
</evidence>
<dbReference type="PANTHER" id="PTHR46015">
    <property type="entry name" value="ZGC:172121"/>
    <property type="match status" value="1"/>
</dbReference>
<evidence type="ECO:0000256" key="3">
    <source>
        <dbReference type="ARBA" id="ARBA00022723"/>
    </source>
</evidence>
<feature type="domain" description="Hcy-binding" evidence="6">
    <location>
        <begin position="1"/>
        <end position="309"/>
    </location>
</feature>
<dbReference type="GO" id="GO:0046872">
    <property type="term" value="F:metal ion binding"/>
    <property type="evidence" value="ECO:0007669"/>
    <property type="project" value="UniProtKB-KW"/>
</dbReference>
<dbReference type="GO" id="GO:0008898">
    <property type="term" value="F:S-adenosylmethionine-homocysteine S-methyltransferase activity"/>
    <property type="evidence" value="ECO:0007669"/>
    <property type="project" value="TreeGrafter"/>
</dbReference>
<keyword evidence="1 5" id="KW-0489">Methyltransferase</keyword>
<feature type="binding site" evidence="5">
    <location>
        <position position="295"/>
    </location>
    <ligand>
        <name>Zn(2+)</name>
        <dbReference type="ChEBI" id="CHEBI:29105"/>
    </ligand>
</feature>
<dbReference type="GO" id="GO:0009086">
    <property type="term" value="P:methionine biosynthetic process"/>
    <property type="evidence" value="ECO:0007669"/>
    <property type="project" value="TreeGrafter"/>
</dbReference>
<feature type="binding site" evidence="5">
    <location>
        <position position="214"/>
    </location>
    <ligand>
        <name>Zn(2+)</name>
        <dbReference type="ChEBI" id="CHEBI:29105"/>
    </ligand>
</feature>
<dbReference type="SUPFAM" id="SSF82282">
    <property type="entry name" value="Homocysteine S-methyltransferase"/>
    <property type="match status" value="1"/>
</dbReference>
<comment type="cofactor">
    <cofactor evidence="5">
        <name>Zn(2+)</name>
        <dbReference type="ChEBI" id="CHEBI:29105"/>
    </cofactor>
</comment>
<name>A0A9W7G333_9STRA</name>
<dbReference type="PROSITE" id="PS50970">
    <property type="entry name" value="HCY"/>
    <property type="match status" value="1"/>
</dbReference>
<accession>A0A9W7G333</accession>
<evidence type="ECO:0000256" key="1">
    <source>
        <dbReference type="ARBA" id="ARBA00022603"/>
    </source>
</evidence>
<proteinExistence type="predicted"/>
<keyword evidence="8" id="KW-1185">Reference proteome</keyword>
<dbReference type="PANTHER" id="PTHR46015:SF1">
    <property type="entry name" value="HOMOCYSTEINE S-METHYLTRANSFERASE-LIKE ISOFORM 1"/>
    <property type="match status" value="1"/>
</dbReference>
<reference evidence="8" key="1">
    <citation type="journal article" date="2023" name="Commun. Biol.">
        <title>Genome analysis of Parmales, the sister group of diatoms, reveals the evolutionary specialization of diatoms from phago-mixotrophs to photoautotrophs.</title>
        <authorList>
            <person name="Ban H."/>
            <person name="Sato S."/>
            <person name="Yoshikawa S."/>
            <person name="Yamada K."/>
            <person name="Nakamura Y."/>
            <person name="Ichinomiya M."/>
            <person name="Sato N."/>
            <person name="Blanc-Mathieu R."/>
            <person name="Endo H."/>
            <person name="Kuwata A."/>
            <person name="Ogata H."/>
        </authorList>
    </citation>
    <scope>NUCLEOTIDE SEQUENCE [LARGE SCALE GENOMIC DNA]</scope>
</reference>
<keyword evidence="3 5" id="KW-0479">Metal-binding</keyword>